<feature type="region of interest" description="Disordered" evidence="1">
    <location>
        <begin position="1"/>
        <end position="21"/>
    </location>
</feature>
<organism evidence="2 3">
    <name type="scientific">Portunus trituberculatus</name>
    <name type="common">Swimming crab</name>
    <name type="synonym">Neptunus trituberculatus</name>
    <dbReference type="NCBI Taxonomy" id="210409"/>
    <lineage>
        <taxon>Eukaryota</taxon>
        <taxon>Metazoa</taxon>
        <taxon>Ecdysozoa</taxon>
        <taxon>Arthropoda</taxon>
        <taxon>Crustacea</taxon>
        <taxon>Multicrustacea</taxon>
        <taxon>Malacostraca</taxon>
        <taxon>Eumalacostraca</taxon>
        <taxon>Eucarida</taxon>
        <taxon>Decapoda</taxon>
        <taxon>Pleocyemata</taxon>
        <taxon>Brachyura</taxon>
        <taxon>Eubrachyura</taxon>
        <taxon>Portunoidea</taxon>
        <taxon>Portunidae</taxon>
        <taxon>Portuninae</taxon>
        <taxon>Portunus</taxon>
    </lineage>
</organism>
<evidence type="ECO:0000313" key="2">
    <source>
        <dbReference type="EMBL" id="MPC89032.1"/>
    </source>
</evidence>
<dbReference type="AlphaFoldDB" id="A0A5B7IYM9"/>
<comment type="caution">
    <text evidence="2">The sequence shown here is derived from an EMBL/GenBank/DDBJ whole genome shotgun (WGS) entry which is preliminary data.</text>
</comment>
<name>A0A5B7IYM9_PORTR</name>
<reference evidence="2 3" key="1">
    <citation type="submission" date="2019-05" db="EMBL/GenBank/DDBJ databases">
        <title>Another draft genome of Portunus trituberculatus and its Hox gene families provides insights of decapod evolution.</title>
        <authorList>
            <person name="Jeong J.-H."/>
            <person name="Song I."/>
            <person name="Kim S."/>
            <person name="Choi T."/>
            <person name="Kim D."/>
            <person name="Ryu S."/>
            <person name="Kim W."/>
        </authorList>
    </citation>
    <scope>NUCLEOTIDE SEQUENCE [LARGE SCALE GENOMIC DNA]</scope>
    <source>
        <tissue evidence="2">Muscle</tissue>
    </source>
</reference>
<protein>
    <submittedName>
        <fullName evidence="2">Uncharacterized protein</fullName>
    </submittedName>
</protein>
<accession>A0A5B7IYM9</accession>
<dbReference type="OrthoDB" id="412981at2759"/>
<proteinExistence type="predicted"/>
<sequence>MCSRSSRANTIPPLPQDDVGVAHTAKDKAGLLARHFASKMCMPDPDKPPPILPQSIKDKLQQITSEAEVRSTLTKLDKRKAVGLDNINSHLLSQ</sequence>
<gene>
    <name evidence="2" type="ORF">E2C01_083960</name>
</gene>
<dbReference type="EMBL" id="VSRR010079703">
    <property type="protein sequence ID" value="MPC89032.1"/>
    <property type="molecule type" value="Genomic_DNA"/>
</dbReference>
<evidence type="ECO:0000256" key="1">
    <source>
        <dbReference type="SAM" id="MobiDB-lite"/>
    </source>
</evidence>
<dbReference type="Proteomes" id="UP000324222">
    <property type="component" value="Unassembled WGS sequence"/>
</dbReference>
<evidence type="ECO:0000313" key="3">
    <source>
        <dbReference type="Proteomes" id="UP000324222"/>
    </source>
</evidence>
<keyword evidence="3" id="KW-1185">Reference proteome</keyword>